<proteinExistence type="predicted"/>
<protein>
    <submittedName>
        <fullName evidence="3">Uncharacterized protein</fullName>
    </submittedName>
</protein>
<sequence length="120" mass="13212">MKPSLKTLLSGCGAVALAVLCSGAATAQYYSDDGYGRRRGYDRGYDGGYDQGRRDRGYGRDDRGYGRDDRRYGGQDGGGYRRGPNPNNPLAGMSIEDQKRAIKNHRDAQKKAIKRGYVIP</sequence>
<accession>A0A1H7GM46</accession>
<evidence type="ECO:0000313" key="3">
    <source>
        <dbReference type="EMBL" id="SEK39198.1"/>
    </source>
</evidence>
<dbReference type="EMBL" id="FOAN01000001">
    <property type="protein sequence ID" value="SEK39198.1"/>
    <property type="molecule type" value="Genomic_DNA"/>
</dbReference>
<organism evidence="3 4">
    <name type="scientific">Bosea lupini</name>
    <dbReference type="NCBI Taxonomy" id="1036779"/>
    <lineage>
        <taxon>Bacteria</taxon>
        <taxon>Pseudomonadati</taxon>
        <taxon>Pseudomonadota</taxon>
        <taxon>Alphaproteobacteria</taxon>
        <taxon>Hyphomicrobiales</taxon>
        <taxon>Boseaceae</taxon>
        <taxon>Bosea</taxon>
    </lineage>
</organism>
<feature type="compositionally biased region" description="Basic and acidic residues" evidence="1">
    <location>
        <begin position="34"/>
        <end position="73"/>
    </location>
</feature>
<feature type="signal peptide" evidence="2">
    <location>
        <begin position="1"/>
        <end position="27"/>
    </location>
</feature>
<name>A0A1H7GM46_9HYPH</name>
<evidence type="ECO:0000313" key="4">
    <source>
        <dbReference type="Proteomes" id="UP000199664"/>
    </source>
</evidence>
<keyword evidence="4" id="KW-1185">Reference proteome</keyword>
<feature type="chain" id="PRO_5011525303" evidence="2">
    <location>
        <begin position="28"/>
        <end position="120"/>
    </location>
</feature>
<dbReference type="AlphaFoldDB" id="A0A1H7GM46"/>
<feature type="region of interest" description="Disordered" evidence="1">
    <location>
        <begin position="30"/>
        <end position="94"/>
    </location>
</feature>
<evidence type="ECO:0000256" key="2">
    <source>
        <dbReference type="SAM" id="SignalP"/>
    </source>
</evidence>
<reference evidence="4" key="1">
    <citation type="submission" date="2016-10" db="EMBL/GenBank/DDBJ databases">
        <authorList>
            <person name="Varghese N."/>
            <person name="Submissions S."/>
        </authorList>
    </citation>
    <scope>NUCLEOTIDE SEQUENCE [LARGE SCALE GENOMIC DNA]</scope>
    <source>
        <strain evidence="4">LMG 26383,CCUG 61248,R- 45681</strain>
    </source>
</reference>
<evidence type="ECO:0000256" key="1">
    <source>
        <dbReference type="SAM" id="MobiDB-lite"/>
    </source>
</evidence>
<keyword evidence="2" id="KW-0732">Signal</keyword>
<gene>
    <name evidence="3" type="ORF">SAMN04515666_101401</name>
</gene>
<dbReference type="RefSeq" id="WP_091829266.1">
    <property type="nucleotide sequence ID" value="NZ_FOAN01000001.1"/>
</dbReference>
<dbReference type="Proteomes" id="UP000199664">
    <property type="component" value="Unassembled WGS sequence"/>
</dbReference>